<sequence length="541" mass="61119">MAWHRLMFAVGVISLFAVIVRFIYRGYQQRRFYRNLPGPPQSWLLGHLKAVGDVAGILPPNCHPQAYYTELARRHKLDGIFYLDLWPIGPPSVILTRPELCDQPAIIKCAVRHPVADDTLTPVVGHGGIANSNGPLWKKSHTTLLPAFSWANIRSLASLMAEECMPFRSLLDRLSETGEVFSLEDVAAKLVFDIIFRIIFNFPLNAQTDGSQDLDDLRELMAFAESQSDPAVMLNPFARLKIWWRRKKISKQLDISMTRKIRERFVTLPQDEVTSSRRSAQSILDLMLREHLPTPSEASKERPNVRNLSEADEAVILSNIKNLLVGGHGTTTDTICFSFMLLSEAPAIVETMLREHRDILGSDFDSILSSISNTPEKLQTLPYTEAVIKEILRPFPIGFTVRQAAPQATVSHNGETFPIDNGLMVCMNGHDLHYNPEFFPKPSEFSPERWLGSNEIPRSQFRTFGRGLRSCMGEKLAMNELKTIFSLILADFSFKCYGLTPSSDTTTSYTNLDRIYGNIIFQELGLEAKPRGGMMMTVRRR</sequence>
<evidence type="ECO:0000256" key="5">
    <source>
        <dbReference type="ARBA" id="ARBA00023004"/>
    </source>
</evidence>
<evidence type="ECO:0000313" key="10">
    <source>
        <dbReference type="EMBL" id="KAK2729052.1"/>
    </source>
</evidence>
<keyword evidence="9" id="KW-0812">Transmembrane</keyword>
<accession>A0AAD9XY89</accession>
<dbReference type="GO" id="GO:0016705">
    <property type="term" value="F:oxidoreductase activity, acting on paired donors, with incorporation or reduction of molecular oxygen"/>
    <property type="evidence" value="ECO:0007669"/>
    <property type="project" value="InterPro"/>
</dbReference>
<keyword evidence="9" id="KW-1133">Transmembrane helix</keyword>
<dbReference type="InterPro" id="IPR002401">
    <property type="entry name" value="Cyt_P450_E_grp-I"/>
</dbReference>
<dbReference type="InterPro" id="IPR050196">
    <property type="entry name" value="Cytochrome_P450_Monoox"/>
</dbReference>
<evidence type="ECO:0000256" key="6">
    <source>
        <dbReference type="ARBA" id="ARBA00023033"/>
    </source>
</evidence>
<keyword evidence="6 8" id="KW-0503">Monooxygenase</keyword>
<feature type="transmembrane region" description="Helical" evidence="9">
    <location>
        <begin position="6"/>
        <end position="24"/>
    </location>
</feature>
<dbReference type="GO" id="GO:0004497">
    <property type="term" value="F:monooxygenase activity"/>
    <property type="evidence" value="ECO:0007669"/>
    <property type="project" value="UniProtKB-KW"/>
</dbReference>
<dbReference type="PRINTS" id="PR00385">
    <property type="entry name" value="P450"/>
</dbReference>
<dbReference type="PANTHER" id="PTHR24291:SF50">
    <property type="entry name" value="BIFUNCTIONAL ALBAFLAVENONE MONOOXYGENASE_TERPENE SYNTHASE"/>
    <property type="match status" value="1"/>
</dbReference>
<feature type="binding site" description="axial binding residue" evidence="7">
    <location>
        <position position="471"/>
    </location>
    <ligand>
        <name>heme</name>
        <dbReference type="ChEBI" id="CHEBI:30413"/>
    </ligand>
    <ligandPart>
        <name>Fe</name>
        <dbReference type="ChEBI" id="CHEBI:18248"/>
    </ligandPart>
</feature>
<reference evidence="10" key="1">
    <citation type="submission" date="2023-02" db="EMBL/GenBank/DDBJ databases">
        <title>Colletotrichum kahawae CIFC_Que2 genome sequencing and assembly.</title>
        <authorList>
            <person name="Baroncelli R."/>
        </authorList>
    </citation>
    <scope>NUCLEOTIDE SEQUENCE</scope>
    <source>
        <strain evidence="10">CIFC_Que2</strain>
    </source>
</reference>
<keyword evidence="11" id="KW-1185">Reference proteome</keyword>
<keyword evidence="3 7" id="KW-0479">Metal-binding</keyword>
<comment type="caution">
    <text evidence="10">The sequence shown here is derived from an EMBL/GenBank/DDBJ whole genome shotgun (WGS) entry which is preliminary data.</text>
</comment>
<comment type="cofactor">
    <cofactor evidence="7">
        <name>heme</name>
        <dbReference type="ChEBI" id="CHEBI:30413"/>
    </cofactor>
</comment>
<dbReference type="InterPro" id="IPR036396">
    <property type="entry name" value="Cyt_P450_sf"/>
</dbReference>
<evidence type="ECO:0000256" key="3">
    <source>
        <dbReference type="ARBA" id="ARBA00022723"/>
    </source>
</evidence>
<dbReference type="SUPFAM" id="SSF48264">
    <property type="entry name" value="Cytochrome P450"/>
    <property type="match status" value="1"/>
</dbReference>
<evidence type="ECO:0000313" key="11">
    <source>
        <dbReference type="Proteomes" id="UP001281614"/>
    </source>
</evidence>
<dbReference type="Proteomes" id="UP001281614">
    <property type="component" value="Unassembled WGS sequence"/>
</dbReference>
<dbReference type="InterPro" id="IPR017972">
    <property type="entry name" value="Cyt_P450_CS"/>
</dbReference>
<organism evidence="10 11">
    <name type="scientific">Colletotrichum kahawae</name>
    <name type="common">Coffee berry disease fungus</name>
    <dbReference type="NCBI Taxonomy" id="34407"/>
    <lineage>
        <taxon>Eukaryota</taxon>
        <taxon>Fungi</taxon>
        <taxon>Dikarya</taxon>
        <taxon>Ascomycota</taxon>
        <taxon>Pezizomycotina</taxon>
        <taxon>Sordariomycetes</taxon>
        <taxon>Hypocreomycetidae</taxon>
        <taxon>Glomerellales</taxon>
        <taxon>Glomerellaceae</taxon>
        <taxon>Colletotrichum</taxon>
        <taxon>Colletotrichum gloeosporioides species complex</taxon>
    </lineage>
</organism>
<dbReference type="Pfam" id="PF00067">
    <property type="entry name" value="p450"/>
    <property type="match status" value="1"/>
</dbReference>
<comment type="similarity">
    <text evidence="1 8">Belongs to the cytochrome P450 family.</text>
</comment>
<evidence type="ECO:0000256" key="4">
    <source>
        <dbReference type="ARBA" id="ARBA00023002"/>
    </source>
</evidence>
<keyword evidence="5 7" id="KW-0408">Iron</keyword>
<name>A0AAD9XY89_COLKA</name>
<keyword evidence="9" id="KW-0472">Membrane</keyword>
<evidence type="ECO:0000256" key="7">
    <source>
        <dbReference type="PIRSR" id="PIRSR602401-1"/>
    </source>
</evidence>
<dbReference type="AlphaFoldDB" id="A0AAD9XY89"/>
<dbReference type="EMBL" id="VYYT01000843">
    <property type="protein sequence ID" value="KAK2729052.1"/>
    <property type="molecule type" value="Genomic_DNA"/>
</dbReference>
<dbReference type="PANTHER" id="PTHR24291">
    <property type="entry name" value="CYTOCHROME P450 FAMILY 4"/>
    <property type="match status" value="1"/>
</dbReference>
<dbReference type="PROSITE" id="PS00086">
    <property type="entry name" value="CYTOCHROME_P450"/>
    <property type="match status" value="1"/>
</dbReference>
<proteinExistence type="inferred from homology"/>
<evidence type="ECO:0000256" key="2">
    <source>
        <dbReference type="ARBA" id="ARBA00022617"/>
    </source>
</evidence>
<protein>
    <submittedName>
        <fullName evidence="10">Cytochrome p450</fullName>
    </submittedName>
</protein>
<dbReference type="PRINTS" id="PR00463">
    <property type="entry name" value="EP450I"/>
</dbReference>
<evidence type="ECO:0000256" key="9">
    <source>
        <dbReference type="SAM" id="Phobius"/>
    </source>
</evidence>
<dbReference type="InterPro" id="IPR001128">
    <property type="entry name" value="Cyt_P450"/>
</dbReference>
<dbReference type="GO" id="GO:0005506">
    <property type="term" value="F:iron ion binding"/>
    <property type="evidence" value="ECO:0007669"/>
    <property type="project" value="InterPro"/>
</dbReference>
<dbReference type="GO" id="GO:0020037">
    <property type="term" value="F:heme binding"/>
    <property type="evidence" value="ECO:0007669"/>
    <property type="project" value="InterPro"/>
</dbReference>
<dbReference type="Gene3D" id="1.10.630.10">
    <property type="entry name" value="Cytochrome P450"/>
    <property type="match status" value="1"/>
</dbReference>
<evidence type="ECO:0000256" key="8">
    <source>
        <dbReference type="RuleBase" id="RU000461"/>
    </source>
</evidence>
<keyword evidence="4 8" id="KW-0560">Oxidoreductase</keyword>
<keyword evidence="2 7" id="KW-0349">Heme</keyword>
<gene>
    <name evidence="10" type="ORF">CKAH01_10491</name>
</gene>
<evidence type="ECO:0000256" key="1">
    <source>
        <dbReference type="ARBA" id="ARBA00010617"/>
    </source>
</evidence>